<dbReference type="PANTHER" id="PTHR42707:SF2">
    <property type="entry name" value="ACD11 DEHYDROGENASE"/>
    <property type="match status" value="1"/>
</dbReference>
<dbReference type="Gene3D" id="2.40.110.20">
    <property type="match status" value="1"/>
</dbReference>
<dbReference type="Gene3D" id="1.20.140.10">
    <property type="entry name" value="Butyryl-CoA Dehydrogenase, subunit A, domain 3"/>
    <property type="match status" value="1"/>
</dbReference>
<dbReference type="EMBL" id="BEYU01000080">
    <property type="protein sequence ID" value="GBG30638.1"/>
    <property type="molecule type" value="Genomic_DNA"/>
</dbReference>
<dbReference type="Gene3D" id="6.10.250.600">
    <property type="match status" value="1"/>
</dbReference>
<dbReference type="Proteomes" id="UP000241890">
    <property type="component" value="Unassembled WGS sequence"/>
</dbReference>
<dbReference type="OrthoDB" id="10251155at2759"/>
<dbReference type="InterPro" id="IPR052904">
    <property type="entry name" value="Acyl-CoA_dehydrogenase-like"/>
</dbReference>
<dbReference type="Pfam" id="PF18158">
    <property type="entry name" value="AidB_N"/>
    <property type="match status" value="1"/>
</dbReference>
<evidence type="ECO:0000313" key="7">
    <source>
        <dbReference type="Proteomes" id="UP000241890"/>
    </source>
</evidence>
<dbReference type="PANTHER" id="PTHR42707">
    <property type="entry name" value="ACYL-COA DEHYDROGENASE"/>
    <property type="match status" value="1"/>
</dbReference>
<gene>
    <name evidence="6" type="ORF">FCC1311_062431</name>
</gene>
<name>A0A2R5GLM3_9STRA</name>
<feature type="domain" description="Acyl-CoA dehydrogenase/oxidase C-terminal" evidence="4">
    <location>
        <begin position="373"/>
        <end position="526"/>
    </location>
</feature>
<dbReference type="Pfam" id="PF00441">
    <property type="entry name" value="Acyl-CoA_dh_1"/>
    <property type="match status" value="1"/>
</dbReference>
<keyword evidence="7" id="KW-1185">Reference proteome</keyword>
<dbReference type="InterPro" id="IPR009100">
    <property type="entry name" value="AcylCoA_DH/oxidase_NM_dom_sf"/>
</dbReference>
<dbReference type="InterPro" id="IPR009075">
    <property type="entry name" value="AcylCo_DH/oxidase_C"/>
</dbReference>
<evidence type="ECO:0000259" key="5">
    <source>
        <dbReference type="Pfam" id="PF18158"/>
    </source>
</evidence>
<dbReference type="SUPFAM" id="SSF47203">
    <property type="entry name" value="Acyl-CoA dehydrogenase C-terminal domain-like"/>
    <property type="match status" value="1"/>
</dbReference>
<dbReference type="GO" id="GO:0003995">
    <property type="term" value="F:acyl-CoA dehydrogenase activity"/>
    <property type="evidence" value="ECO:0007669"/>
    <property type="project" value="TreeGrafter"/>
</dbReference>
<evidence type="ECO:0000313" key="6">
    <source>
        <dbReference type="EMBL" id="GBG30638.1"/>
    </source>
</evidence>
<accession>A0A2R5GLM3</accession>
<comment type="caution">
    <text evidence="6">The sequence shown here is derived from an EMBL/GenBank/DDBJ whole genome shotgun (WGS) entry which is preliminary data.</text>
</comment>
<dbReference type="InParanoid" id="A0A2R5GLM3"/>
<evidence type="ECO:0000256" key="2">
    <source>
        <dbReference type="ARBA" id="ARBA00022630"/>
    </source>
</evidence>
<protein>
    <submittedName>
        <fullName evidence="6">Acyl-CoA dehydrogenase family member 11</fullName>
    </submittedName>
</protein>
<keyword evidence="3" id="KW-0274">FAD</keyword>
<dbReference type="InterPro" id="IPR041504">
    <property type="entry name" value="AidB_N"/>
</dbReference>
<proteinExistence type="inferred from homology"/>
<keyword evidence="2" id="KW-0285">Flavoprotein</keyword>
<dbReference type="AlphaFoldDB" id="A0A2R5GLM3"/>
<dbReference type="InterPro" id="IPR036250">
    <property type="entry name" value="AcylCo_DH-like_C"/>
</dbReference>
<evidence type="ECO:0000259" key="4">
    <source>
        <dbReference type="Pfam" id="PF00441"/>
    </source>
</evidence>
<dbReference type="SUPFAM" id="SSF56645">
    <property type="entry name" value="Acyl-CoA dehydrogenase NM domain-like"/>
    <property type="match status" value="1"/>
</dbReference>
<sequence>MRWARLRSTASASARPAAARGLSAEAHAAVSQPRGLEGTDAAARALRDAMERRVQDFQPGPRLGNTWREDVSLQRFAKTFLAESNEWDEVDQDLASFGAKCGAEYLKMADNAERFPPQLEQFNQWGQRVDRLHLAEGWRYFKRESAIEGLVSIPYEKRTPEARIHQVLKLMLFNPSGGMFGCPLAMTDGAALAIGGVLAEQDTLDARSSTGKLEDKTVAELRHAYKCLTTRDPDSFWTSGQWMTEKIGGSDLSRATQTFALERPSATSTHALYGYKWFTSAVDSEMTMTLASLSDEASPDLDRERKPLSLFYLRTHKDPNHLSPEDAALAGSGDLPLNNIKVQRLKDKMATRQLPTAELILEGAHAHLLSKEGSGIKAVSPMLTVTRLHTALSSVGYCIRMRNLAIDFAHTRKAFGKAIVDKPLHLQSLYEYDMDVRGSTLFVLEVARLLGLVETGKASAHEDALLRASTSLVKVFCSRELVRLMSEGVELFGAVGVMNNHMSTIFRDASVMPIWEGTSNTLSLDLLRVAAREPEALEAMFKELRSMAPGGDAGDALRAEVDKVFGYIKANAANLEGFEWNARRLTMNLSRLYICGLAARTAAKTGHKEDFAMYEYWLDRVTRQYEPMTDPAVHDTYRSTLSSKMNGAMRDEDGNIRSVL</sequence>
<feature type="domain" description="Adaptive response protein AidB N-terminal" evidence="5">
    <location>
        <begin position="65"/>
        <end position="193"/>
    </location>
</feature>
<comment type="similarity">
    <text evidence="1">Belongs to the acyl-CoA dehydrogenase family.</text>
</comment>
<organism evidence="6 7">
    <name type="scientific">Hondaea fermentalgiana</name>
    <dbReference type="NCBI Taxonomy" id="2315210"/>
    <lineage>
        <taxon>Eukaryota</taxon>
        <taxon>Sar</taxon>
        <taxon>Stramenopiles</taxon>
        <taxon>Bigyra</taxon>
        <taxon>Labyrinthulomycetes</taxon>
        <taxon>Thraustochytrida</taxon>
        <taxon>Thraustochytriidae</taxon>
        <taxon>Hondaea</taxon>
    </lineage>
</organism>
<reference evidence="6 7" key="1">
    <citation type="submission" date="2017-12" db="EMBL/GenBank/DDBJ databases">
        <title>Sequencing, de novo assembly and annotation of complete genome of a new Thraustochytrid species, strain FCC1311.</title>
        <authorList>
            <person name="Sedici K."/>
            <person name="Godart F."/>
            <person name="Aiese Cigliano R."/>
            <person name="Sanseverino W."/>
            <person name="Barakat M."/>
            <person name="Ortet P."/>
            <person name="Marechal E."/>
            <person name="Cagnac O."/>
            <person name="Amato A."/>
        </authorList>
    </citation>
    <scope>NUCLEOTIDE SEQUENCE [LARGE SCALE GENOMIC DNA]</scope>
</reference>
<evidence type="ECO:0000256" key="3">
    <source>
        <dbReference type="ARBA" id="ARBA00022827"/>
    </source>
</evidence>
<evidence type="ECO:0000256" key="1">
    <source>
        <dbReference type="ARBA" id="ARBA00009347"/>
    </source>
</evidence>